<keyword evidence="3" id="KW-1185">Reference proteome</keyword>
<dbReference type="Pfam" id="PF12680">
    <property type="entry name" value="SnoaL_2"/>
    <property type="match status" value="1"/>
</dbReference>
<proteinExistence type="predicted"/>
<feature type="domain" description="SnoaL-like" evidence="1">
    <location>
        <begin position="6"/>
        <end position="113"/>
    </location>
</feature>
<evidence type="ECO:0000313" key="3">
    <source>
        <dbReference type="Proteomes" id="UP000606494"/>
    </source>
</evidence>
<dbReference type="EMBL" id="JACNYK010000002">
    <property type="protein sequence ID" value="MBD1425828.1"/>
    <property type="molecule type" value="Genomic_DNA"/>
</dbReference>
<dbReference type="InterPro" id="IPR032710">
    <property type="entry name" value="NTF2-like_dom_sf"/>
</dbReference>
<comment type="caution">
    <text evidence="2">The sequence shown here is derived from an EMBL/GenBank/DDBJ whole genome shotgun (WGS) entry which is preliminary data.</text>
</comment>
<evidence type="ECO:0000259" key="1">
    <source>
        <dbReference type="Pfam" id="PF12680"/>
    </source>
</evidence>
<protein>
    <submittedName>
        <fullName evidence="2">Nuclear transport factor 2 family protein</fullName>
    </submittedName>
</protein>
<reference evidence="2 3" key="1">
    <citation type="submission" date="2020-08" db="EMBL/GenBank/DDBJ databases">
        <title>Sphingobacterium sp. DN00404 isolated from aquaculture water.</title>
        <authorList>
            <person name="Zhang M."/>
        </authorList>
    </citation>
    <scope>NUCLEOTIDE SEQUENCE [LARGE SCALE GENOMIC DNA]</scope>
    <source>
        <strain evidence="2 3">KCTC 32294</strain>
    </source>
</reference>
<sequence length="130" mass="15168">MEKIIQSFLENLTTRNLDNLCNLFAENIDWLIPGDQERASWLGQRKNKEQIKSFFEELWRNTEPLNANINNILNKENVAIISGEFQTKMLKTGKIVDSLFFIELTTENNKIVKYRLLEDSFAVSKALTQK</sequence>
<evidence type="ECO:0000313" key="2">
    <source>
        <dbReference type="EMBL" id="MBD1425828.1"/>
    </source>
</evidence>
<dbReference type="RefSeq" id="WP_190308952.1">
    <property type="nucleotide sequence ID" value="NZ_JACNYK010000002.1"/>
</dbReference>
<dbReference type="Gene3D" id="3.10.450.50">
    <property type="match status" value="1"/>
</dbReference>
<name>A0ABR7Y3F3_9SPHI</name>
<gene>
    <name evidence="2" type="ORF">H8B17_09560</name>
</gene>
<accession>A0ABR7Y3F3</accession>
<dbReference type="Proteomes" id="UP000606494">
    <property type="component" value="Unassembled WGS sequence"/>
</dbReference>
<organism evidence="2 3">
    <name type="scientific">Sphingobacterium arenae</name>
    <dbReference type="NCBI Taxonomy" id="1280598"/>
    <lineage>
        <taxon>Bacteria</taxon>
        <taxon>Pseudomonadati</taxon>
        <taxon>Bacteroidota</taxon>
        <taxon>Sphingobacteriia</taxon>
        <taxon>Sphingobacteriales</taxon>
        <taxon>Sphingobacteriaceae</taxon>
        <taxon>Sphingobacterium</taxon>
    </lineage>
</organism>
<dbReference type="InterPro" id="IPR037401">
    <property type="entry name" value="SnoaL-like"/>
</dbReference>
<dbReference type="SUPFAM" id="SSF54427">
    <property type="entry name" value="NTF2-like"/>
    <property type="match status" value="1"/>
</dbReference>